<proteinExistence type="predicted"/>
<dbReference type="Proteomes" id="UP000694422">
    <property type="component" value="Unplaced"/>
</dbReference>
<dbReference type="AlphaFoldDB" id="A0A8C9Q4Z0"/>
<sequence length="53" mass="5847">MILTLKQTMTVIFLPAWAVGVYLSVVCLWIGMMFLQIMKLVSLGAKIHPGGIL</sequence>
<evidence type="ECO:0000313" key="3">
    <source>
        <dbReference type="Proteomes" id="UP000694422"/>
    </source>
</evidence>
<reference evidence="2" key="1">
    <citation type="submission" date="2025-08" db="UniProtKB">
        <authorList>
            <consortium name="Ensembl"/>
        </authorList>
    </citation>
    <scope>IDENTIFICATION</scope>
</reference>
<keyword evidence="1" id="KW-1133">Transmembrane helix</keyword>
<name>A0A8C9Q4Z0_SPEDA</name>
<feature type="transmembrane region" description="Helical" evidence="1">
    <location>
        <begin position="12"/>
        <end position="35"/>
    </location>
</feature>
<evidence type="ECO:0000256" key="1">
    <source>
        <dbReference type="SAM" id="Phobius"/>
    </source>
</evidence>
<protein>
    <submittedName>
        <fullName evidence="2">Uncharacterized protein</fullName>
    </submittedName>
</protein>
<reference evidence="2" key="2">
    <citation type="submission" date="2025-09" db="UniProtKB">
        <authorList>
            <consortium name="Ensembl"/>
        </authorList>
    </citation>
    <scope>IDENTIFICATION</scope>
</reference>
<accession>A0A8C9Q4Z0</accession>
<keyword evidence="3" id="KW-1185">Reference proteome</keyword>
<keyword evidence="1" id="KW-0812">Transmembrane</keyword>
<keyword evidence="1" id="KW-0472">Membrane</keyword>
<organism evidence="2 3">
    <name type="scientific">Spermophilus dauricus</name>
    <name type="common">Daurian ground squirrel</name>
    <dbReference type="NCBI Taxonomy" id="99837"/>
    <lineage>
        <taxon>Eukaryota</taxon>
        <taxon>Metazoa</taxon>
        <taxon>Chordata</taxon>
        <taxon>Craniata</taxon>
        <taxon>Vertebrata</taxon>
        <taxon>Euteleostomi</taxon>
        <taxon>Mammalia</taxon>
        <taxon>Eutheria</taxon>
        <taxon>Euarchontoglires</taxon>
        <taxon>Glires</taxon>
        <taxon>Rodentia</taxon>
        <taxon>Sciuromorpha</taxon>
        <taxon>Sciuridae</taxon>
        <taxon>Xerinae</taxon>
        <taxon>Marmotini</taxon>
        <taxon>Spermophilus</taxon>
    </lineage>
</organism>
<dbReference type="Ensembl" id="ENSSDAT00000019367.1">
    <property type="protein sequence ID" value="ENSSDAP00000017037.1"/>
    <property type="gene ID" value="ENSSDAG00000015426.1"/>
</dbReference>
<evidence type="ECO:0000313" key="2">
    <source>
        <dbReference type="Ensembl" id="ENSSDAP00000017037.1"/>
    </source>
</evidence>